<proteinExistence type="predicted"/>
<organism evidence="2 3">
    <name type="scientific">Nitrogeniibacter mangrovi</name>
    <dbReference type="NCBI Taxonomy" id="2016596"/>
    <lineage>
        <taxon>Bacteria</taxon>
        <taxon>Pseudomonadati</taxon>
        <taxon>Pseudomonadota</taxon>
        <taxon>Betaproteobacteria</taxon>
        <taxon>Rhodocyclales</taxon>
        <taxon>Zoogloeaceae</taxon>
        <taxon>Nitrogeniibacter</taxon>
    </lineage>
</organism>
<name>A0A6C1B2E6_9RHOO</name>
<dbReference type="KEGG" id="azq:G3580_04680"/>
<dbReference type="Proteomes" id="UP000501991">
    <property type="component" value="Chromosome"/>
</dbReference>
<keyword evidence="1" id="KW-0472">Membrane</keyword>
<protein>
    <recommendedName>
        <fullName evidence="4">O-antigen polymerase</fullName>
    </recommendedName>
</protein>
<dbReference type="RefSeq" id="WP_173764164.1">
    <property type="nucleotide sequence ID" value="NZ_CP048836.1"/>
</dbReference>
<evidence type="ECO:0000256" key="1">
    <source>
        <dbReference type="SAM" id="Phobius"/>
    </source>
</evidence>
<keyword evidence="1" id="KW-0812">Transmembrane</keyword>
<dbReference type="EMBL" id="CP048836">
    <property type="protein sequence ID" value="QID16998.1"/>
    <property type="molecule type" value="Genomic_DNA"/>
</dbReference>
<feature type="transmembrane region" description="Helical" evidence="1">
    <location>
        <begin position="74"/>
        <end position="91"/>
    </location>
</feature>
<feature type="transmembrane region" description="Helical" evidence="1">
    <location>
        <begin position="97"/>
        <end position="115"/>
    </location>
</feature>
<evidence type="ECO:0000313" key="2">
    <source>
        <dbReference type="EMBL" id="QID16998.1"/>
    </source>
</evidence>
<feature type="transmembrane region" description="Helical" evidence="1">
    <location>
        <begin position="39"/>
        <end position="62"/>
    </location>
</feature>
<accession>A0A6C1B2E6</accession>
<sequence length="130" mass="14638">MAVLLRRGRGIPPDVSDWSRISPPRDEHPSAHNYWLDTAYNFGILALLPILGLLGWSVRNIYRARARLLSQPETLGLVLSLGYLLFIENMLKVGMRQPYPGIITFFLWGLLVARLRAGSTYKTAAEASTR</sequence>
<gene>
    <name evidence="2" type="ORF">G3580_04680</name>
</gene>
<evidence type="ECO:0008006" key="4">
    <source>
        <dbReference type="Google" id="ProtNLM"/>
    </source>
</evidence>
<evidence type="ECO:0000313" key="3">
    <source>
        <dbReference type="Proteomes" id="UP000501991"/>
    </source>
</evidence>
<dbReference type="AlphaFoldDB" id="A0A6C1B2E6"/>
<reference evidence="2 3" key="1">
    <citation type="submission" date="2020-02" db="EMBL/GenBank/DDBJ databases">
        <title>Nitrogenibacter mangrovi gen. nov., sp. nov. isolated from mangrove sediment, a denitrifying betaproteobacterium.</title>
        <authorList>
            <person name="Liao H."/>
            <person name="Tian Y."/>
        </authorList>
    </citation>
    <scope>NUCLEOTIDE SEQUENCE [LARGE SCALE GENOMIC DNA]</scope>
    <source>
        <strain evidence="2 3">M9-3-2</strain>
    </source>
</reference>
<keyword evidence="1" id="KW-1133">Transmembrane helix</keyword>
<keyword evidence="3" id="KW-1185">Reference proteome</keyword>